<dbReference type="Pfam" id="PF13377">
    <property type="entry name" value="Peripla_BP_3"/>
    <property type="match status" value="1"/>
</dbReference>
<dbReference type="PANTHER" id="PTHR30146">
    <property type="entry name" value="LACI-RELATED TRANSCRIPTIONAL REPRESSOR"/>
    <property type="match status" value="1"/>
</dbReference>
<dbReference type="PROSITE" id="PS00356">
    <property type="entry name" value="HTH_LACI_1"/>
    <property type="match status" value="1"/>
</dbReference>
<dbReference type="GO" id="GO:0000976">
    <property type="term" value="F:transcription cis-regulatory region binding"/>
    <property type="evidence" value="ECO:0007669"/>
    <property type="project" value="TreeGrafter"/>
</dbReference>
<dbReference type="AlphaFoldDB" id="A0A2H9TCC4"/>
<dbReference type="InterPro" id="IPR028082">
    <property type="entry name" value="Peripla_BP_I"/>
</dbReference>
<name>A0A2H9TCC4_9ZZZZ</name>
<keyword evidence="3" id="KW-0804">Transcription</keyword>
<dbReference type="SUPFAM" id="SSF53822">
    <property type="entry name" value="Periplasmic binding protein-like I"/>
    <property type="match status" value="1"/>
</dbReference>
<sequence length="341" mass="37457">MVNIKDVARKAGVSISTVSRVINNSATVSERKQKAVRQAMTTLQYKTNLFAKALVCNKSNTIGLLVGELADPFFGLLMQGVEHIAKKHGKQLIVSAGHHDAEQEKQAILSLIDHRCDALVIHAKALSDQSLKTCLSEQPSGVVINHCIPDMPARCISIDNNKAACSAVQYLLKYGHTHIAYVERNDAIEDQASRKQGYTDALVQNNISYDPSLIVTDKPDEEGGFRAVETLLQQTDHFSAIFTYNDMMAAGCISALRHHGLRIPEDVSIIGFDDVLLARFLRPTLTTVHYPIKEMAIAAATQALKLSGENIDFTPICSHPTTLVERQTVLPIPAIKCQKTY</sequence>
<evidence type="ECO:0000259" key="4">
    <source>
        <dbReference type="PROSITE" id="PS50932"/>
    </source>
</evidence>
<protein>
    <submittedName>
        <fullName evidence="5">HTH-type transcriptional regulator GalR</fullName>
    </submittedName>
</protein>
<dbReference type="InterPro" id="IPR000843">
    <property type="entry name" value="HTH_LacI"/>
</dbReference>
<dbReference type="GO" id="GO:0003700">
    <property type="term" value="F:DNA-binding transcription factor activity"/>
    <property type="evidence" value="ECO:0007669"/>
    <property type="project" value="TreeGrafter"/>
</dbReference>
<feature type="domain" description="HTH lacI-type" evidence="4">
    <location>
        <begin position="2"/>
        <end position="56"/>
    </location>
</feature>
<dbReference type="Gene3D" id="3.40.50.2300">
    <property type="match status" value="2"/>
</dbReference>
<keyword evidence="2" id="KW-0238">DNA-binding</keyword>
<dbReference type="PRINTS" id="PR00036">
    <property type="entry name" value="HTHLACI"/>
</dbReference>
<organism evidence="5">
    <name type="scientific">invertebrate metagenome</name>
    <dbReference type="NCBI Taxonomy" id="1711999"/>
    <lineage>
        <taxon>unclassified sequences</taxon>
        <taxon>metagenomes</taxon>
        <taxon>organismal metagenomes</taxon>
    </lineage>
</organism>
<comment type="caution">
    <text evidence="5">The sequence shown here is derived from an EMBL/GenBank/DDBJ whole genome shotgun (WGS) entry which is preliminary data.</text>
</comment>
<dbReference type="SUPFAM" id="SSF47413">
    <property type="entry name" value="lambda repressor-like DNA-binding domains"/>
    <property type="match status" value="1"/>
</dbReference>
<dbReference type="CDD" id="cd06270">
    <property type="entry name" value="PBP1_GalS-like"/>
    <property type="match status" value="1"/>
</dbReference>
<proteinExistence type="predicted"/>
<evidence type="ECO:0000256" key="3">
    <source>
        <dbReference type="ARBA" id="ARBA00023163"/>
    </source>
</evidence>
<dbReference type="Gene3D" id="1.10.260.40">
    <property type="entry name" value="lambda repressor-like DNA-binding domains"/>
    <property type="match status" value="1"/>
</dbReference>
<dbReference type="EMBL" id="NSIT01000003">
    <property type="protein sequence ID" value="PJE80901.1"/>
    <property type="molecule type" value="Genomic_DNA"/>
</dbReference>
<keyword evidence="1" id="KW-0805">Transcription regulation</keyword>
<dbReference type="CDD" id="cd01392">
    <property type="entry name" value="HTH_LacI"/>
    <property type="match status" value="1"/>
</dbReference>
<dbReference type="PANTHER" id="PTHR30146:SF109">
    <property type="entry name" value="HTH-TYPE TRANSCRIPTIONAL REGULATOR GALS"/>
    <property type="match status" value="1"/>
</dbReference>
<dbReference type="InterPro" id="IPR010982">
    <property type="entry name" value="Lambda_DNA-bd_dom_sf"/>
</dbReference>
<evidence type="ECO:0000256" key="2">
    <source>
        <dbReference type="ARBA" id="ARBA00023125"/>
    </source>
</evidence>
<dbReference type="Pfam" id="PF00356">
    <property type="entry name" value="LacI"/>
    <property type="match status" value="1"/>
</dbReference>
<dbReference type="PROSITE" id="PS50932">
    <property type="entry name" value="HTH_LACI_2"/>
    <property type="match status" value="1"/>
</dbReference>
<gene>
    <name evidence="5" type="primary">galR</name>
    <name evidence="5" type="ORF">CI610_00149</name>
</gene>
<dbReference type="SMART" id="SM00354">
    <property type="entry name" value="HTH_LACI"/>
    <property type="match status" value="1"/>
</dbReference>
<evidence type="ECO:0000313" key="5">
    <source>
        <dbReference type="EMBL" id="PJE80901.1"/>
    </source>
</evidence>
<dbReference type="InterPro" id="IPR046335">
    <property type="entry name" value="LacI/GalR-like_sensor"/>
</dbReference>
<evidence type="ECO:0000256" key="1">
    <source>
        <dbReference type="ARBA" id="ARBA00023015"/>
    </source>
</evidence>
<accession>A0A2H9TCC4</accession>
<reference evidence="5" key="1">
    <citation type="journal article" date="2017" name="Appl. Environ. Microbiol.">
        <title>Molecular characterization of an Endozoicomonas-like organism causing infection in king scallop Pecten maximus L.</title>
        <authorList>
            <person name="Cano I."/>
            <person name="van Aerle R."/>
            <person name="Ross S."/>
            <person name="Verner-Jeffreys D.W."/>
            <person name="Paley R.K."/>
            <person name="Rimmer G."/>
            <person name="Ryder D."/>
            <person name="Hooper P."/>
            <person name="Stone D."/>
            <person name="Feist S.W."/>
        </authorList>
    </citation>
    <scope>NUCLEOTIDE SEQUENCE</scope>
</reference>